<proteinExistence type="predicted"/>
<dbReference type="Proteomes" id="UP001268610">
    <property type="component" value="Unassembled WGS sequence"/>
</dbReference>
<sequence>MTIEILGQWADALITAVDLRTVFLASLVRSSSPFCRRTFCFPQLAPELQQAWIWSGDA</sequence>
<comment type="caution">
    <text evidence="1">The sequence shown here is derived from an EMBL/GenBank/DDBJ whole genome shotgun (WGS) entry which is preliminary data.</text>
</comment>
<protein>
    <submittedName>
        <fullName evidence="1">Uncharacterized protein</fullName>
    </submittedName>
</protein>
<dbReference type="RefSeq" id="WP_165779407.1">
    <property type="nucleotide sequence ID" value="NZ_JAVLSD010000034.1"/>
</dbReference>
<evidence type="ECO:0000313" key="2">
    <source>
        <dbReference type="Proteomes" id="UP001268610"/>
    </source>
</evidence>
<name>A0AAJ2LPU2_9HYPH</name>
<organism evidence="1 2">
    <name type="scientific">Rhizobium hidalgonense</name>
    <dbReference type="NCBI Taxonomy" id="1538159"/>
    <lineage>
        <taxon>Bacteria</taxon>
        <taxon>Pseudomonadati</taxon>
        <taxon>Pseudomonadota</taxon>
        <taxon>Alphaproteobacteria</taxon>
        <taxon>Hyphomicrobiales</taxon>
        <taxon>Rhizobiaceae</taxon>
        <taxon>Rhizobium/Agrobacterium group</taxon>
        <taxon>Rhizobium</taxon>
    </lineage>
</organism>
<evidence type="ECO:0000313" key="1">
    <source>
        <dbReference type="EMBL" id="MDR9777348.1"/>
    </source>
</evidence>
<reference evidence="1" key="1">
    <citation type="submission" date="2023-04" db="EMBL/GenBank/DDBJ databases">
        <title>Genomic characterization of faba bean (Vicia faba) microsymbionts in Mexican soils.</title>
        <authorList>
            <person name="Rivera Orduna F.N."/>
            <person name="Guevara-Luna J."/>
            <person name="Yan J."/>
            <person name="Arroyo-Herrera I."/>
            <person name="Li Y."/>
            <person name="Vasquez-Murrieta M.S."/>
            <person name="Wang E.T."/>
        </authorList>
    </citation>
    <scope>NUCLEOTIDE SEQUENCE</scope>
    <source>
        <strain evidence="1">CH26</strain>
    </source>
</reference>
<accession>A0AAJ2LPU2</accession>
<dbReference type="EMBL" id="JAVLSF010000038">
    <property type="protein sequence ID" value="MDR9777348.1"/>
    <property type="molecule type" value="Genomic_DNA"/>
</dbReference>
<gene>
    <name evidence="1" type="ORF">RJJ65_32860</name>
</gene>
<dbReference type="AlphaFoldDB" id="A0AAJ2LPU2"/>